<dbReference type="InterPro" id="IPR006139">
    <property type="entry name" value="D-isomer_2_OHA_DH_cat_dom"/>
</dbReference>
<dbReference type="PANTHER" id="PTHR42789">
    <property type="entry name" value="D-ISOMER SPECIFIC 2-HYDROXYACID DEHYDROGENASE FAMILY PROTEIN (AFU_ORTHOLOGUE AFUA_6G10090)"/>
    <property type="match status" value="1"/>
</dbReference>
<feature type="domain" description="D-isomer specific 2-hydroxyacid dehydrogenase NAD-binding" evidence="6">
    <location>
        <begin position="131"/>
        <end position="312"/>
    </location>
</feature>
<dbReference type="EMBL" id="CP040896">
    <property type="protein sequence ID" value="QDA62303.1"/>
    <property type="molecule type" value="Genomic_DNA"/>
</dbReference>
<feature type="domain" description="D-isomer specific 2-hydroxyacid dehydrogenase catalytic" evidence="5">
    <location>
        <begin position="28"/>
        <end position="340"/>
    </location>
</feature>
<dbReference type="InterPro" id="IPR036291">
    <property type="entry name" value="NAD(P)-bd_dom_sf"/>
</dbReference>
<evidence type="ECO:0000256" key="3">
    <source>
        <dbReference type="ARBA" id="ARBA00023027"/>
    </source>
</evidence>
<protein>
    <submittedName>
        <fullName evidence="7">Phosphoglycerate dehydrogenase</fullName>
    </submittedName>
</protein>
<dbReference type="Proteomes" id="UP000305398">
    <property type="component" value="Chromosome"/>
</dbReference>
<dbReference type="GO" id="GO:0016616">
    <property type="term" value="F:oxidoreductase activity, acting on the CH-OH group of donors, NAD or NADP as acceptor"/>
    <property type="evidence" value="ECO:0007669"/>
    <property type="project" value="InterPro"/>
</dbReference>
<evidence type="ECO:0000256" key="1">
    <source>
        <dbReference type="ARBA" id="ARBA00005854"/>
    </source>
</evidence>
<dbReference type="Pfam" id="PF00389">
    <property type="entry name" value="2-Hacid_dh"/>
    <property type="match status" value="1"/>
</dbReference>
<comment type="similarity">
    <text evidence="1 4">Belongs to the D-isomer specific 2-hydroxyacid dehydrogenase family.</text>
</comment>
<dbReference type="AlphaFoldDB" id="A0A5B8A6B2"/>
<dbReference type="KEGG" id="hyj:FHG12_20340"/>
<evidence type="ECO:0000259" key="6">
    <source>
        <dbReference type="Pfam" id="PF02826"/>
    </source>
</evidence>
<dbReference type="Pfam" id="PF02826">
    <property type="entry name" value="2-Hacid_dh_C"/>
    <property type="match status" value="1"/>
</dbReference>
<keyword evidence="8" id="KW-1185">Reference proteome</keyword>
<sequence>MTNLDSNSADSVFPSTQNSGGITRSLCLVVDEMHPSLQEMLQQIDVQMHYRPDLKAAEIPAALAAQPYDGLMVRSKIRVTAELLAHGPKLRYVARAGAGVDNIDEAALAAAGVTLLNAPEGNQDAVGEFAIGLLLSLFRNIVQADSEVRQSVWRREANRGEEIGGKTIGLLGYGHMGRAVARRLAAFDCTVLAYDHDPACTADHHATLVSLAELQQRAEVFSIHIPYSVDNHRFVNDELLRGFRNPIWLLNTARGEVLDHAALVSGLQSGQIRGAGLDVLENEKLTTLTAEQQARFDFLTSAPNVILSPHIGGWTHQSYRRINEVLVRKIAEFLRTGSMQK</sequence>
<proteinExistence type="inferred from homology"/>
<reference evidence="7 8" key="1">
    <citation type="submission" date="2019-06" db="EMBL/GenBank/DDBJ databases">
        <authorList>
            <person name="Srinivasan S."/>
        </authorList>
    </citation>
    <scope>NUCLEOTIDE SEQUENCE [LARGE SCALE GENOMIC DNA]</scope>
    <source>
        <strain evidence="7 8">17J68-5</strain>
    </source>
</reference>
<evidence type="ECO:0000256" key="2">
    <source>
        <dbReference type="ARBA" id="ARBA00023002"/>
    </source>
</evidence>
<organism evidence="7 8">
    <name type="scientific">Hymenobacter jejuensis</name>
    <dbReference type="NCBI Taxonomy" id="2502781"/>
    <lineage>
        <taxon>Bacteria</taxon>
        <taxon>Pseudomonadati</taxon>
        <taxon>Bacteroidota</taxon>
        <taxon>Cytophagia</taxon>
        <taxon>Cytophagales</taxon>
        <taxon>Hymenobacteraceae</taxon>
        <taxon>Hymenobacter</taxon>
    </lineage>
</organism>
<keyword evidence="2 4" id="KW-0560">Oxidoreductase</keyword>
<evidence type="ECO:0000259" key="5">
    <source>
        <dbReference type="Pfam" id="PF00389"/>
    </source>
</evidence>
<dbReference type="Gene3D" id="3.40.50.720">
    <property type="entry name" value="NAD(P)-binding Rossmann-like Domain"/>
    <property type="match status" value="2"/>
</dbReference>
<dbReference type="OrthoDB" id="1522997at2"/>
<dbReference type="InterPro" id="IPR006140">
    <property type="entry name" value="D-isomer_DH_NAD-bd"/>
</dbReference>
<accession>A0A5B8A6B2</accession>
<dbReference type="SUPFAM" id="SSF52283">
    <property type="entry name" value="Formate/glycerate dehydrogenase catalytic domain-like"/>
    <property type="match status" value="1"/>
</dbReference>
<dbReference type="InterPro" id="IPR050857">
    <property type="entry name" value="D-2-hydroxyacid_DH"/>
</dbReference>
<dbReference type="SUPFAM" id="SSF51735">
    <property type="entry name" value="NAD(P)-binding Rossmann-fold domains"/>
    <property type="match status" value="1"/>
</dbReference>
<evidence type="ECO:0000256" key="4">
    <source>
        <dbReference type="RuleBase" id="RU003719"/>
    </source>
</evidence>
<gene>
    <name evidence="7" type="ORF">FHG12_20340</name>
</gene>
<evidence type="ECO:0000313" key="8">
    <source>
        <dbReference type="Proteomes" id="UP000305398"/>
    </source>
</evidence>
<name>A0A5B8A6B2_9BACT</name>
<keyword evidence="3" id="KW-0520">NAD</keyword>
<evidence type="ECO:0000313" key="7">
    <source>
        <dbReference type="EMBL" id="QDA62303.1"/>
    </source>
</evidence>
<dbReference type="GO" id="GO:0051287">
    <property type="term" value="F:NAD binding"/>
    <property type="evidence" value="ECO:0007669"/>
    <property type="project" value="InterPro"/>
</dbReference>
<dbReference type="RefSeq" id="WP_139517534.1">
    <property type="nucleotide sequence ID" value="NZ_CP040896.1"/>
</dbReference>
<dbReference type="PANTHER" id="PTHR42789:SF1">
    <property type="entry name" value="D-ISOMER SPECIFIC 2-HYDROXYACID DEHYDROGENASE FAMILY PROTEIN (AFU_ORTHOLOGUE AFUA_6G10090)"/>
    <property type="match status" value="1"/>
</dbReference>